<dbReference type="Pfam" id="PF02209">
    <property type="entry name" value="VHP"/>
    <property type="match status" value="1"/>
</dbReference>
<dbReference type="EMBL" id="BNCO01000004">
    <property type="protein sequence ID" value="GIL46795.1"/>
    <property type="molecule type" value="Genomic_DNA"/>
</dbReference>
<evidence type="ECO:0000313" key="4">
    <source>
        <dbReference type="Proteomes" id="UP000747399"/>
    </source>
</evidence>
<evidence type="ECO:0000313" key="3">
    <source>
        <dbReference type="EMBL" id="GIL46795.1"/>
    </source>
</evidence>
<dbReference type="SMART" id="SM00153">
    <property type="entry name" value="VHP"/>
    <property type="match status" value="1"/>
</dbReference>
<protein>
    <recommendedName>
        <fullName evidence="2">HP domain-containing protein</fullName>
    </recommendedName>
</protein>
<evidence type="ECO:0000259" key="2">
    <source>
        <dbReference type="PROSITE" id="PS51089"/>
    </source>
</evidence>
<proteinExistence type="predicted"/>
<feature type="compositionally biased region" description="Basic and acidic residues" evidence="1">
    <location>
        <begin position="208"/>
        <end position="222"/>
    </location>
</feature>
<dbReference type="GO" id="GO:0003779">
    <property type="term" value="F:actin binding"/>
    <property type="evidence" value="ECO:0007669"/>
    <property type="project" value="InterPro"/>
</dbReference>
<dbReference type="Proteomes" id="UP000747399">
    <property type="component" value="Unassembled WGS sequence"/>
</dbReference>
<dbReference type="PROSITE" id="PS51089">
    <property type="entry name" value="HP"/>
    <property type="match status" value="1"/>
</dbReference>
<name>A0A8J4ATZ8_9CHLO</name>
<reference evidence="3" key="1">
    <citation type="journal article" date="2021" name="Proc. Natl. Acad. Sci. U.S.A.">
        <title>Three genomes in the algal genus Volvox reveal the fate of a haploid sex-determining region after a transition to homothallism.</title>
        <authorList>
            <person name="Yamamoto K."/>
            <person name="Hamaji T."/>
            <person name="Kawai-Toyooka H."/>
            <person name="Matsuzaki R."/>
            <person name="Takahashi F."/>
            <person name="Nishimura Y."/>
            <person name="Kawachi M."/>
            <person name="Noguchi H."/>
            <person name="Minakuchi Y."/>
            <person name="Umen J.G."/>
            <person name="Toyoda A."/>
            <person name="Nozaki H."/>
        </authorList>
    </citation>
    <scope>NUCLEOTIDE SEQUENCE</scope>
    <source>
        <strain evidence="3">NIES-3780</strain>
    </source>
</reference>
<feature type="region of interest" description="Disordered" evidence="1">
    <location>
        <begin position="301"/>
        <end position="385"/>
    </location>
</feature>
<dbReference type="SUPFAM" id="SSF47050">
    <property type="entry name" value="VHP, Villin headpiece domain"/>
    <property type="match status" value="1"/>
</dbReference>
<feature type="domain" description="HP" evidence="2">
    <location>
        <begin position="398"/>
        <end position="467"/>
    </location>
</feature>
<evidence type="ECO:0000256" key="1">
    <source>
        <dbReference type="SAM" id="MobiDB-lite"/>
    </source>
</evidence>
<dbReference type="GO" id="GO:0007010">
    <property type="term" value="P:cytoskeleton organization"/>
    <property type="evidence" value="ECO:0007669"/>
    <property type="project" value="InterPro"/>
</dbReference>
<feature type="region of interest" description="Disordered" evidence="1">
    <location>
        <begin position="108"/>
        <end position="240"/>
    </location>
</feature>
<accession>A0A8J4ATZ8</accession>
<dbReference type="InterPro" id="IPR036886">
    <property type="entry name" value="Villin_headpiece_dom_sf"/>
</dbReference>
<sequence length="467" mass="49316">MTQQEAKAATGDDGIATRDITALDYENGSGIAVRVKTEGDPDKVVSTNPTDVADLGEAGAVTTGHQAPAKPAKVDIAEHEPVTLETASSRAAVAAPEPVDTNVMVTREEAAKGQHTSTPGEAVGSEVGKFGISDFGDKKGGDNKVLAESATSGNPMDTDAGTSVADPDRQNGTANESAAPAEDVKQPQKDISLATSESTKEPQVGNKSRVERKQDSLSKEEQPILPNQTNQPDAATGQDLVDELRVPDETKATMVHEQKAEETEVTYAPKAKEESKVAEGKDARCGLDPLKMTLAEESRTAANAASSVGSPKGAPLMTPPGTVQALSRRLSSNSLITPPIKATSSEKQLSSGGSGSFSAAPFGGRTTKSPSGMKSGEASPLSTHDTKNTINVSQLLKLGAFKLQPLKDFVSYVELQRLRVEDGIDATRKEDYLNNEEFQEVFGMDRDAFKKQPAWRQAQAKKKANLF</sequence>
<dbReference type="AlphaFoldDB" id="A0A8J4ATZ8"/>
<gene>
    <name evidence="3" type="ORF">Vafri_3680</name>
</gene>
<dbReference type="Gene3D" id="1.10.950.10">
    <property type="entry name" value="Villin headpiece domain"/>
    <property type="match status" value="1"/>
</dbReference>
<keyword evidence="4" id="KW-1185">Reference proteome</keyword>
<organism evidence="3 4">
    <name type="scientific">Volvox africanus</name>
    <dbReference type="NCBI Taxonomy" id="51714"/>
    <lineage>
        <taxon>Eukaryota</taxon>
        <taxon>Viridiplantae</taxon>
        <taxon>Chlorophyta</taxon>
        <taxon>core chlorophytes</taxon>
        <taxon>Chlorophyceae</taxon>
        <taxon>CS clade</taxon>
        <taxon>Chlamydomonadales</taxon>
        <taxon>Volvocaceae</taxon>
        <taxon>Volvox</taxon>
    </lineage>
</organism>
<feature type="region of interest" description="Disordered" evidence="1">
    <location>
        <begin position="254"/>
        <end position="283"/>
    </location>
</feature>
<comment type="caution">
    <text evidence="3">The sequence shown here is derived from an EMBL/GenBank/DDBJ whole genome shotgun (WGS) entry which is preliminary data.</text>
</comment>
<feature type="compositionally biased region" description="Polar residues" evidence="1">
    <location>
        <begin position="329"/>
        <end position="349"/>
    </location>
</feature>
<feature type="compositionally biased region" description="Basic and acidic residues" evidence="1">
    <location>
        <begin position="270"/>
        <end position="283"/>
    </location>
</feature>
<dbReference type="InterPro" id="IPR003128">
    <property type="entry name" value="Villin_headpiece"/>
</dbReference>